<evidence type="ECO:0000256" key="1">
    <source>
        <dbReference type="SAM" id="MobiDB-lite"/>
    </source>
</evidence>
<evidence type="ECO:0000313" key="3">
    <source>
        <dbReference type="Proteomes" id="UP000789405"/>
    </source>
</evidence>
<feature type="compositionally biased region" description="Low complexity" evidence="1">
    <location>
        <begin position="53"/>
        <end position="74"/>
    </location>
</feature>
<sequence length="139" mass="16479">MTNVGFYNILSYYDKGIAWLETILHQDVYKTEERNTKGRRKKNVVVHKLDIPSQNNQVQRSQNDQVQSSQSNQVENEEVRQQSSDSSQHVKRQCRHTTNIEKKILEDILNHDSFPEDIAIEILRKLQDYNSQDWDIQHI</sequence>
<proteinExistence type="predicted"/>
<name>A0A9N9CZD5_9GLOM</name>
<dbReference type="OrthoDB" id="2447547at2759"/>
<keyword evidence="3" id="KW-1185">Reference proteome</keyword>
<protein>
    <submittedName>
        <fullName evidence="2">26721_t:CDS:1</fullName>
    </submittedName>
</protein>
<accession>A0A9N9CZD5</accession>
<dbReference type="EMBL" id="CAJVPY010004465">
    <property type="protein sequence ID" value="CAG8620176.1"/>
    <property type="molecule type" value="Genomic_DNA"/>
</dbReference>
<feature type="region of interest" description="Disordered" evidence="1">
    <location>
        <begin position="32"/>
        <end position="95"/>
    </location>
</feature>
<dbReference type="AlphaFoldDB" id="A0A9N9CZD5"/>
<organism evidence="2 3">
    <name type="scientific">Dentiscutata erythropus</name>
    <dbReference type="NCBI Taxonomy" id="1348616"/>
    <lineage>
        <taxon>Eukaryota</taxon>
        <taxon>Fungi</taxon>
        <taxon>Fungi incertae sedis</taxon>
        <taxon>Mucoromycota</taxon>
        <taxon>Glomeromycotina</taxon>
        <taxon>Glomeromycetes</taxon>
        <taxon>Diversisporales</taxon>
        <taxon>Gigasporaceae</taxon>
        <taxon>Dentiscutata</taxon>
    </lineage>
</organism>
<comment type="caution">
    <text evidence="2">The sequence shown here is derived from an EMBL/GenBank/DDBJ whole genome shotgun (WGS) entry which is preliminary data.</text>
</comment>
<dbReference type="Proteomes" id="UP000789405">
    <property type="component" value="Unassembled WGS sequence"/>
</dbReference>
<reference evidence="2" key="1">
    <citation type="submission" date="2021-06" db="EMBL/GenBank/DDBJ databases">
        <authorList>
            <person name="Kallberg Y."/>
            <person name="Tangrot J."/>
            <person name="Rosling A."/>
        </authorList>
    </citation>
    <scope>NUCLEOTIDE SEQUENCE</scope>
    <source>
        <strain evidence="2">MA453B</strain>
    </source>
</reference>
<evidence type="ECO:0000313" key="2">
    <source>
        <dbReference type="EMBL" id="CAG8620176.1"/>
    </source>
</evidence>
<gene>
    <name evidence="2" type="ORF">DERYTH_LOCUS8597</name>
</gene>